<dbReference type="SUPFAM" id="SSF56399">
    <property type="entry name" value="ADP-ribosylation"/>
    <property type="match status" value="1"/>
</dbReference>
<name>A0A812IBC0_9DINO</name>
<dbReference type="GO" id="GO:0003950">
    <property type="term" value="F:NAD+ poly-ADP-ribosyltransferase activity"/>
    <property type="evidence" value="ECO:0007669"/>
    <property type="project" value="InterPro"/>
</dbReference>
<protein>
    <recommendedName>
        <fullName evidence="1">PARP catalytic domain-containing protein</fullName>
    </recommendedName>
</protein>
<accession>A0A812IBC0</accession>
<organism evidence="2 3">
    <name type="scientific">Symbiodinium natans</name>
    <dbReference type="NCBI Taxonomy" id="878477"/>
    <lineage>
        <taxon>Eukaryota</taxon>
        <taxon>Sar</taxon>
        <taxon>Alveolata</taxon>
        <taxon>Dinophyceae</taxon>
        <taxon>Suessiales</taxon>
        <taxon>Symbiodiniaceae</taxon>
        <taxon>Symbiodinium</taxon>
    </lineage>
</organism>
<proteinExistence type="predicted"/>
<dbReference type="InterPro" id="IPR051712">
    <property type="entry name" value="ARTD-AVP"/>
</dbReference>
<dbReference type="GO" id="GO:1990404">
    <property type="term" value="F:NAD+-protein mono-ADP-ribosyltransferase activity"/>
    <property type="evidence" value="ECO:0007669"/>
    <property type="project" value="TreeGrafter"/>
</dbReference>
<comment type="caution">
    <text evidence="2">The sequence shown here is derived from an EMBL/GenBank/DDBJ whole genome shotgun (WGS) entry which is preliminary data.</text>
</comment>
<dbReference type="PANTHER" id="PTHR45740:SF2">
    <property type="entry name" value="POLY [ADP-RIBOSE] POLYMERASE"/>
    <property type="match status" value="1"/>
</dbReference>
<reference evidence="2" key="1">
    <citation type="submission" date="2021-02" db="EMBL/GenBank/DDBJ databases">
        <authorList>
            <person name="Dougan E. K."/>
            <person name="Rhodes N."/>
            <person name="Thang M."/>
            <person name="Chan C."/>
        </authorList>
    </citation>
    <scope>NUCLEOTIDE SEQUENCE</scope>
</reference>
<dbReference type="InterPro" id="IPR012317">
    <property type="entry name" value="Poly(ADP-ribose)pol_cat_dom"/>
</dbReference>
<evidence type="ECO:0000313" key="3">
    <source>
        <dbReference type="Proteomes" id="UP000604046"/>
    </source>
</evidence>
<dbReference type="Pfam" id="PF00644">
    <property type="entry name" value="PARP"/>
    <property type="match status" value="1"/>
</dbReference>
<sequence length="303" mass="33904">MDPKQTGYITDHHLFAEASLDCLTLSVAMGCACWAHTQDGNGQVNWPEFVEWAEANNVELELGHASSLCHRQYSITDSNQFVELDELLQKTYKKVYTRDRKKTGIDKVPAGYELVKAFTYMWVPAHYTDCNTPGGFSSTEPAQKPQNRSSRDVHLAMCFGTFGSGAAKCTTALQNFRSRALQATGTLYGRGTYFAESITKADEYAKPDDDGLCCVLVCRIAAGTVLYNDEARFAESGHALKLTVLQAQVTPDADKLQSSCISGEYHSILGDREKCRNTFKEFVIFDADQVYVEYALFYKRRYT</sequence>
<dbReference type="PROSITE" id="PS51257">
    <property type="entry name" value="PROKAR_LIPOPROTEIN"/>
    <property type="match status" value="1"/>
</dbReference>
<dbReference type="PANTHER" id="PTHR45740">
    <property type="entry name" value="POLY [ADP-RIBOSE] POLYMERASE"/>
    <property type="match status" value="1"/>
</dbReference>
<dbReference type="EMBL" id="CAJNDS010000211">
    <property type="protein sequence ID" value="CAE7028743.1"/>
    <property type="molecule type" value="Genomic_DNA"/>
</dbReference>
<evidence type="ECO:0000313" key="2">
    <source>
        <dbReference type="EMBL" id="CAE7028743.1"/>
    </source>
</evidence>
<dbReference type="GO" id="GO:0005634">
    <property type="term" value="C:nucleus"/>
    <property type="evidence" value="ECO:0007669"/>
    <property type="project" value="TreeGrafter"/>
</dbReference>
<dbReference type="OrthoDB" id="265717at2759"/>
<evidence type="ECO:0000259" key="1">
    <source>
        <dbReference type="Pfam" id="PF00644"/>
    </source>
</evidence>
<dbReference type="AlphaFoldDB" id="A0A812IBC0"/>
<keyword evidence="3" id="KW-1185">Reference proteome</keyword>
<dbReference type="Gene3D" id="3.90.228.10">
    <property type="match status" value="1"/>
</dbReference>
<dbReference type="Proteomes" id="UP000604046">
    <property type="component" value="Unassembled WGS sequence"/>
</dbReference>
<gene>
    <name evidence="2" type="ORF">SNAT2548_LOCUS3450</name>
</gene>
<feature type="domain" description="PARP catalytic" evidence="1">
    <location>
        <begin position="174"/>
        <end position="299"/>
    </location>
</feature>